<accession>A0AA40CRH5</accession>
<evidence type="ECO:0000313" key="2">
    <source>
        <dbReference type="EMBL" id="KAK0647962.1"/>
    </source>
</evidence>
<keyword evidence="3" id="KW-1185">Reference proteome</keyword>
<dbReference type="EMBL" id="JAUJDW010000041">
    <property type="protein sequence ID" value="KAK0647962.1"/>
    <property type="molecule type" value="Genomic_DNA"/>
</dbReference>
<protein>
    <submittedName>
        <fullName evidence="2">Uncharacterized protein</fullName>
    </submittedName>
</protein>
<proteinExistence type="predicted"/>
<organism evidence="2 3">
    <name type="scientific">Lasiodiplodia hormozganensis</name>
    <dbReference type="NCBI Taxonomy" id="869390"/>
    <lineage>
        <taxon>Eukaryota</taxon>
        <taxon>Fungi</taxon>
        <taxon>Dikarya</taxon>
        <taxon>Ascomycota</taxon>
        <taxon>Pezizomycotina</taxon>
        <taxon>Dothideomycetes</taxon>
        <taxon>Dothideomycetes incertae sedis</taxon>
        <taxon>Botryosphaeriales</taxon>
        <taxon>Botryosphaeriaceae</taxon>
        <taxon>Lasiodiplodia</taxon>
    </lineage>
</organism>
<evidence type="ECO:0000313" key="3">
    <source>
        <dbReference type="Proteomes" id="UP001175001"/>
    </source>
</evidence>
<gene>
    <name evidence="2" type="ORF">DIS24_g7271</name>
</gene>
<dbReference type="AlphaFoldDB" id="A0AA40CRH5"/>
<comment type="caution">
    <text evidence="2">The sequence shown here is derived from an EMBL/GenBank/DDBJ whole genome shotgun (WGS) entry which is preliminary data.</text>
</comment>
<sequence length="379" mass="43272">MDATIIETKAQMDAAADHIWLLQTQPSYMRRYVRSIQQNAVLNELGSDEILQVMVGELFHDIIVVWFWQSVLDEFYNAKNLHGRFRDNIAPGQPLPRKYDEALGALELLLVNSMHSQSKHLQAIIPQRPGFHHLWTFERIPGGKFTMKRKPNNSITKLFDEDPLDWCLMQLQGAPDEQRRFDYGMLFDFLDEHLAQCSAKERARLDEILFAKLSTYAATSELLCAIRLHRPQNKFRDVLEVIQNDDRLAWRFYVRAKEPPQDAQSTMATLLKKFCDVGPPNGRRDTASLKHFEATNRTLQDFWRSVATALRAEVAAQHLPEGDVEKILGFLLGHESPEHLKALQAEKERILREIEVSAAPAGGEASFGTESSVAALEKP</sequence>
<evidence type="ECO:0000256" key="1">
    <source>
        <dbReference type="SAM" id="MobiDB-lite"/>
    </source>
</evidence>
<reference evidence="2" key="1">
    <citation type="submission" date="2023-06" db="EMBL/GenBank/DDBJ databases">
        <title>Multi-omics analyses reveal the molecular pathogenesis toolkit of Lasiodiplodia hormozganensis, a cross-kingdom pathogen.</title>
        <authorList>
            <person name="Felix C."/>
            <person name="Meneses R."/>
            <person name="Goncalves M.F.M."/>
            <person name="Tilleman L."/>
            <person name="Duarte A.S."/>
            <person name="Jorrin-Novo J.V."/>
            <person name="Van De Peer Y."/>
            <person name="Deforce D."/>
            <person name="Van Nieuwerburgh F."/>
            <person name="Esteves A.C."/>
            <person name="Alves A."/>
        </authorList>
    </citation>
    <scope>NUCLEOTIDE SEQUENCE</scope>
    <source>
        <strain evidence="2">CBS 339.90</strain>
    </source>
</reference>
<dbReference type="Proteomes" id="UP001175001">
    <property type="component" value="Unassembled WGS sequence"/>
</dbReference>
<name>A0AA40CRH5_9PEZI</name>
<feature type="region of interest" description="Disordered" evidence="1">
    <location>
        <begin position="360"/>
        <end position="379"/>
    </location>
</feature>